<dbReference type="Pfam" id="PF20316">
    <property type="entry name" value="DUF6612"/>
    <property type="match status" value="1"/>
</dbReference>
<feature type="chain" id="PRO_5038486464" description="Lipoprotein" evidence="1">
    <location>
        <begin position="25"/>
        <end position="254"/>
    </location>
</feature>
<evidence type="ECO:0008006" key="4">
    <source>
        <dbReference type="Google" id="ProtNLM"/>
    </source>
</evidence>
<dbReference type="AlphaFoldDB" id="A0A1W1V449"/>
<dbReference type="EMBL" id="FWWR01000009">
    <property type="protein sequence ID" value="SMB88066.1"/>
    <property type="molecule type" value="Genomic_DNA"/>
</dbReference>
<dbReference type="InterPro" id="IPR046720">
    <property type="entry name" value="DUF6612"/>
</dbReference>
<protein>
    <recommendedName>
        <fullName evidence="4">Lipoprotein</fullName>
    </recommendedName>
</protein>
<dbReference type="STRING" id="573058.SAMN00017477_1328"/>
<proteinExistence type="predicted"/>
<organism evidence="2 3">
    <name type="scientific">Peptoniphilus asaccharolyticus DSM 20463</name>
    <dbReference type="NCBI Taxonomy" id="573058"/>
    <lineage>
        <taxon>Bacteria</taxon>
        <taxon>Bacillati</taxon>
        <taxon>Bacillota</taxon>
        <taxon>Tissierellia</taxon>
        <taxon>Tissierellales</taxon>
        <taxon>Peptoniphilaceae</taxon>
        <taxon>Peptoniphilus</taxon>
    </lineage>
</organism>
<gene>
    <name evidence="2" type="ORF">SAMN00017477_1328</name>
</gene>
<reference evidence="3" key="1">
    <citation type="submission" date="2017-04" db="EMBL/GenBank/DDBJ databases">
        <authorList>
            <person name="Varghese N."/>
            <person name="Submissions S."/>
        </authorList>
    </citation>
    <scope>NUCLEOTIDE SEQUENCE [LARGE SCALE GENOMIC DNA]</scope>
    <source>
        <strain evidence="3">DSM 20463</strain>
    </source>
</reference>
<evidence type="ECO:0000256" key="1">
    <source>
        <dbReference type="SAM" id="SignalP"/>
    </source>
</evidence>
<accession>A0A1W1V449</accession>
<evidence type="ECO:0000313" key="2">
    <source>
        <dbReference type="EMBL" id="SMB88066.1"/>
    </source>
</evidence>
<sequence length="254" mass="29513">MKRYLIVPLIVVMLLIGCSQNTKNNSDTTLEATNKKEIFSKLLREKDLMSYVVKTHSEVTFNAQSDEEKEITVSNGIVEVIKEPNLYHAKWEETNENAKNESEEYIIGKERFYRDNKNEWSKQLIEDTKSEGETTFVPKTKIDSSDILDKLEDFYEITESKGTYILKLESNSNNIIEIKNILFGKAEGNSFLGDLKSLKAEFYFEKDTYNPVSFDWEISLLNKENEVTETRKQGTYEKVNQLESIEIPEEIKNL</sequence>
<dbReference type="Proteomes" id="UP000192368">
    <property type="component" value="Unassembled WGS sequence"/>
</dbReference>
<dbReference type="PROSITE" id="PS51257">
    <property type="entry name" value="PROKAR_LIPOPROTEIN"/>
    <property type="match status" value="1"/>
</dbReference>
<dbReference type="RefSeq" id="WP_084230881.1">
    <property type="nucleotide sequence ID" value="NZ_FWWR01000009.1"/>
</dbReference>
<evidence type="ECO:0000313" key="3">
    <source>
        <dbReference type="Proteomes" id="UP000192368"/>
    </source>
</evidence>
<dbReference type="OrthoDB" id="1696867at2"/>
<keyword evidence="3" id="KW-1185">Reference proteome</keyword>
<feature type="signal peptide" evidence="1">
    <location>
        <begin position="1"/>
        <end position="24"/>
    </location>
</feature>
<name>A0A1W1V449_PEPAS</name>
<keyword evidence="1" id="KW-0732">Signal</keyword>